<dbReference type="EMBL" id="JAEDXU010000014">
    <property type="protein sequence ID" value="MBP1048254.1"/>
    <property type="molecule type" value="Genomic_DNA"/>
</dbReference>
<evidence type="ECO:0000256" key="3">
    <source>
        <dbReference type="ARBA" id="ARBA00022630"/>
    </source>
</evidence>
<reference evidence="8 9" key="1">
    <citation type="submission" date="2020-12" db="EMBL/GenBank/DDBJ databases">
        <title>Vagococcus allomyrinae sp. nov. and Enterococcus lavae sp. nov., isolated from the larvae of Allomyrina dichotoma.</title>
        <authorList>
            <person name="Lee S.D."/>
        </authorList>
    </citation>
    <scope>NUCLEOTIDE SEQUENCE [LARGE SCALE GENOMIC DNA]</scope>
    <source>
        <strain evidence="8 9">BWM-S5</strain>
    </source>
</reference>
<dbReference type="PANTHER" id="PTHR36118">
    <property type="entry name" value="ION-TRANSLOCATING OXIDOREDUCTASE COMPLEX SUBUNIT G"/>
    <property type="match status" value="1"/>
</dbReference>
<feature type="transmembrane region" description="Helical" evidence="6">
    <location>
        <begin position="12"/>
        <end position="34"/>
    </location>
</feature>
<keyword evidence="3" id="KW-0285">Flavoprotein</keyword>
<evidence type="ECO:0000259" key="7">
    <source>
        <dbReference type="SMART" id="SM00900"/>
    </source>
</evidence>
<dbReference type="SMART" id="SM00900">
    <property type="entry name" value="FMN_bind"/>
    <property type="match status" value="1"/>
</dbReference>
<evidence type="ECO:0000256" key="4">
    <source>
        <dbReference type="ARBA" id="ARBA00022643"/>
    </source>
</evidence>
<keyword evidence="4" id="KW-0288">FMN</keyword>
<evidence type="ECO:0000313" key="8">
    <source>
        <dbReference type="EMBL" id="MBP1048254.1"/>
    </source>
</evidence>
<name>A0ABS4CNV0_9ENTE</name>
<keyword evidence="1" id="KW-0813">Transport</keyword>
<dbReference type="PIRSF" id="PIRSF006091">
    <property type="entry name" value="E_trnsport_RnfG"/>
    <property type="match status" value="1"/>
</dbReference>
<gene>
    <name evidence="8" type="ORF">I6N96_18325</name>
</gene>
<dbReference type="PANTHER" id="PTHR36118:SF1">
    <property type="entry name" value="ION-TRANSLOCATING OXIDOREDUCTASE COMPLEX SUBUNIT G"/>
    <property type="match status" value="1"/>
</dbReference>
<keyword evidence="6" id="KW-0812">Transmembrane</keyword>
<keyword evidence="6" id="KW-1133">Transmembrane helix</keyword>
<keyword evidence="9" id="KW-1185">Reference proteome</keyword>
<evidence type="ECO:0000256" key="5">
    <source>
        <dbReference type="ARBA" id="ARBA00022982"/>
    </source>
</evidence>
<accession>A0ABS4CNV0</accession>
<sequence>MKQSNRRAVISGTVCLMVICFVVTLTVAGTRFIFKDKIAAQEWQNTEQSMNRILKADSYENLSTDDEEKAYAALDRNGEILGYIFITEAYGYGSMISVMSGISAGEVMGIEILDCTNETPGLGQNVAEVSFKNQFSGLTSNPEVTKTEKKTADQVEAVTGATKSSVAVAEAVGIALSRYQEHVDSVVK</sequence>
<protein>
    <submittedName>
        <fullName evidence="8">FMN-binding protein</fullName>
    </submittedName>
</protein>
<feature type="domain" description="FMN-binding" evidence="7">
    <location>
        <begin position="91"/>
        <end position="179"/>
    </location>
</feature>
<evidence type="ECO:0000256" key="1">
    <source>
        <dbReference type="ARBA" id="ARBA00022448"/>
    </source>
</evidence>
<keyword evidence="2" id="KW-0597">Phosphoprotein</keyword>
<dbReference type="InterPro" id="IPR007329">
    <property type="entry name" value="FMN-bd"/>
</dbReference>
<evidence type="ECO:0000256" key="2">
    <source>
        <dbReference type="ARBA" id="ARBA00022553"/>
    </source>
</evidence>
<dbReference type="Pfam" id="PF04205">
    <property type="entry name" value="FMN_bind"/>
    <property type="match status" value="1"/>
</dbReference>
<dbReference type="RefSeq" id="WP_209559026.1">
    <property type="nucleotide sequence ID" value="NZ_JAEDXU010000014.1"/>
</dbReference>
<dbReference type="Proteomes" id="UP000673375">
    <property type="component" value="Unassembled WGS sequence"/>
</dbReference>
<comment type="caution">
    <text evidence="8">The sequence shown here is derived from an EMBL/GenBank/DDBJ whole genome shotgun (WGS) entry which is preliminary data.</text>
</comment>
<keyword evidence="5" id="KW-0249">Electron transport</keyword>
<proteinExistence type="predicted"/>
<evidence type="ECO:0000256" key="6">
    <source>
        <dbReference type="SAM" id="Phobius"/>
    </source>
</evidence>
<dbReference type="InterPro" id="IPR010209">
    <property type="entry name" value="Ion_transpt_RnfG/RsxG"/>
</dbReference>
<organism evidence="8 9">
    <name type="scientific">Enterococcus larvae</name>
    <dbReference type="NCBI Taxonomy" id="2794352"/>
    <lineage>
        <taxon>Bacteria</taxon>
        <taxon>Bacillati</taxon>
        <taxon>Bacillota</taxon>
        <taxon>Bacilli</taxon>
        <taxon>Lactobacillales</taxon>
        <taxon>Enterococcaceae</taxon>
        <taxon>Enterococcus</taxon>
    </lineage>
</organism>
<evidence type="ECO:0000313" key="9">
    <source>
        <dbReference type="Proteomes" id="UP000673375"/>
    </source>
</evidence>
<keyword evidence="6" id="KW-0472">Membrane</keyword>